<protein>
    <recommendedName>
        <fullName evidence="3">Replication-relaxation</fullName>
    </recommendedName>
</protein>
<dbReference type="Proteomes" id="UP000536624">
    <property type="component" value="Unassembled WGS sequence"/>
</dbReference>
<dbReference type="Pfam" id="PF13814">
    <property type="entry name" value="Replic_Relax"/>
    <property type="match status" value="1"/>
</dbReference>
<sequence>MVHEHRVLTAPQIARLAFSTLRSAQRRLRTLHQHAVLDSFRPLVQTGSAPEHYTLGPAGAALLAAHTGCELPHLGWRPTATGRIAYSPSLGHDVGVNELLTHLAARPRHHPGSGLTLWLSERSCARRWDDMIRPDAYAHWHDLPSTTESPHQLPFFLEYDTGTQPLARVEAKLDGYAAFATSTGTHPVLLIHTRTASRDRSIRHRLAQPARDLGLRVATSSLDFTTDTPWGPWWAPLEPAARRTTLTALATHWTGLTSAAGLEPTDADTALTLPVPPLPPTAQTS</sequence>
<dbReference type="AlphaFoldDB" id="A0A7X5XAA4"/>
<organism evidence="1 2">
    <name type="scientific">Streptomyces malaysiensis</name>
    <dbReference type="NCBI Taxonomy" id="92644"/>
    <lineage>
        <taxon>Bacteria</taxon>
        <taxon>Bacillati</taxon>
        <taxon>Actinomycetota</taxon>
        <taxon>Actinomycetes</taxon>
        <taxon>Kitasatosporales</taxon>
        <taxon>Streptomycetaceae</taxon>
        <taxon>Streptomyces</taxon>
        <taxon>Streptomyces violaceusniger group</taxon>
    </lineage>
</organism>
<dbReference type="InterPro" id="IPR025855">
    <property type="entry name" value="Replic_Relax"/>
</dbReference>
<evidence type="ECO:0008006" key="3">
    <source>
        <dbReference type="Google" id="ProtNLM"/>
    </source>
</evidence>
<proteinExistence type="predicted"/>
<accession>A0A7X5XAA4</accession>
<dbReference type="EMBL" id="JAALLH010000002">
    <property type="protein sequence ID" value="NIY69526.1"/>
    <property type="molecule type" value="Genomic_DNA"/>
</dbReference>
<comment type="caution">
    <text evidence="1">The sequence shown here is derived from an EMBL/GenBank/DDBJ whole genome shotgun (WGS) entry which is preliminary data.</text>
</comment>
<reference evidence="1 2" key="1">
    <citation type="submission" date="2020-02" db="EMBL/GenBank/DDBJ databases">
        <title>Streptomyces malaysiensis DSM14702 (JHCC583434, PFL_A843) Genome sequencing and assembly.</title>
        <authorList>
            <person name="Samborskyy M."/>
        </authorList>
    </citation>
    <scope>NUCLEOTIDE SEQUENCE [LARGE SCALE GENOMIC DNA]</scope>
    <source>
        <strain evidence="1 2">DSM 14702</strain>
    </source>
</reference>
<gene>
    <name evidence="1" type="ORF">SMALB_7650</name>
</gene>
<name>A0A7X5XAA4_STRMQ</name>
<evidence type="ECO:0000313" key="1">
    <source>
        <dbReference type="EMBL" id="NIY69526.1"/>
    </source>
</evidence>
<evidence type="ECO:0000313" key="2">
    <source>
        <dbReference type="Proteomes" id="UP000536624"/>
    </source>
</evidence>